<dbReference type="OMA" id="LQLQWFK"/>
<dbReference type="Pfam" id="PF00657">
    <property type="entry name" value="Lipase_GDSL"/>
    <property type="match status" value="1"/>
</dbReference>
<feature type="chain" id="PRO_5005528057" evidence="5">
    <location>
        <begin position="25"/>
        <end position="384"/>
    </location>
</feature>
<dbReference type="PANTHER" id="PTHR22835">
    <property type="entry name" value="ZINC FINGER FYVE DOMAIN CONTAINING PROTEIN"/>
    <property type="match status" value="1"/>
</dbReference>
<sequence>MAHHALLVQITLFVLLLFSDLSLGSSLQNGDRFIEAVYSFGDSIADTGNLLVEGVSGGPLAAISSLPYGMTFPGKSTGRCSDGLLMIDFIAKRLRLPSPSPYLKNGSDFTHGVNFAVAGATALEKSLLVENGIIAALPATSSSLDIQLDWFKHHIRSICSNDRKACLKKRLGKSLFLVGEIGGNDYNYVFLTGKSIKEVETYIPSVVDKIINVAKELINAGALYMIVPGNFPVGCAPSYLTAFQTSNVSDYDNQHCIKDLNMFAIHHNKYLQQQLHKLRKKHPMVTIMYADYYNVITYLLNRPHYYGLDEQTLLKTCCGGGGKYNFDIIGFCGSPEATVCANPDRYLNWDGVHLTQKGYQLMTNLLTTGGFTYPNNELWKKWIS</sequence>
<dbReference type="STRING" id="29655.A0A0K9Q128"/>
<evidence type="ECO:0000256" key="5">
    <source>
        <dbReference type="SAM" id="SignalP"/>
    </source>
</evidence>
<evidence type="ECO:0000313" key="6">
    <source>
        <dbReference type="EMBL" id="KMZ74993.1"/>
    </source>
</evidence>
<dbReference type="InterPro" id="IPR001087">
    <property type="entry name" value="GDSL"/>
</dbReference>
<feature type="signal peptide" evidence="5">
    <location>
        <begin position="1"/>
        <end position="24"/>
    </location>
</feature>
<dbReference type="OrthoDB" id="1600564at2759"/>
<dbReference type="SUPFAM" id="SSF52266">
    <property type="entry name" value="SGNH hydrolase"/>
    <property type="match status" value="1"/>
</dbReference>
<organism evidence="6 7">
    <name type="scientific">Zostera marina</name>
    <name type="common">Eelgrass</name>
    <dbReference type="NCBI Taxonomy" id="29655"/>
    <lineage>
        <taxon>Eukaryota</taxon>
        <taxon>Viridiplantae</taxon>
        <taxon>Streptophyta</taxon>
        <taxon>Embryophyta</taxon>
        <taxon>Tracheophyta</taxon>
        <taxon>Spermatophyta</taxon>
        <taxon>Magnoliopsida</taxon>
        <taxon>Liliopsida</taxon>
        <taxon>Zosteraceae</taxon>
        <taxon>Zostera</taxon>
    </lineage>
</organism>
<comment type="similarity">
    <text evidence="1">Belongs to the 'GDSL' lipolytic enzyme family.</text>
</comment>
<evidence type="ECO:0000313" key="7">
    <source>
        <dbReference type="Proteomes" id="UP000036987"/>
    </source>
</evidence>
<dbReference type="CDD" id="cd01837">
    <property type="entry name" value="SGNH_plant_lipase_like"/>
    <property type="match status" value="1"/>
</dbReference>
<keyword evidence="2 5" id="KW-0732">Signal</keyword>
<evidence type="ECO:0000256" key="1">
    <source>
        <dbReference type="ARBA" id="ARBA00008668"/>
    </source>
</evidence>
<reference evidence="7" key="1">
    <citation type="journal article" date="2016" name="Nature">
        <title>The genome of the seagrass Zostera marina reveals angiosperm adaptation to the sea.</title>
        <authorList>
            <person name="Olsen J.L."/>
            <person name="Rouze P."/>
            <person name="Verhelst B."/>
            <person name="Lin Y.-C."/>
            <person name="Bayer T."/>
            <person name="Collen J."/>
            <person name="Dattolo E."/>
            <person name="De Paoli E."/>
            <person name="Dittami S."/>
            <person name="Maumus F."/>
            <person name="Michel G."/>
            <person name="Kersting A."/>
            <person name="Lauritano C."/>
            <person name="Lohaus R."/>
            <person name="Toepel M."/>
            <person name="Tonon T."/>
            <person name="Vanneste K."/>
            <person name="Amirebrahimi M."/>
            <person name="Brakel J."/>
            <person name="Bostroem C."/>
            <person name="Chovatia M."/>
            <person name="Grimwood J."/>
            <person name="Jenkins J.W."/>
            <person name="Jueterbock A."/>
            <person name="Mraz A."/>
            <person name="Stam W.T."/>
            <person name="Tice H."/>
            <person name="Bornberg-Bauer E."/>
            <person name="Green P.J."/>
            <person name="Pearson G.A."/>
            <person name="Procaccini G."/>
            <person name="Duarte C.M."/>
            <person name="Schmutz J."/>
            <person name="Reusch T.B.H."/>
            <person name="Van de Peer Y."/>
        </authorList>
    </citation>
    <scope>NUCLEOTIDE SEQUENCE [LARGE SCALE GENOMIC DNA]</scope>
    <source>
        <strain evidence="7">cv. Finnish</strain>
    </source>
</reference>
<dbReference type="InterPro" id="IPR035669">
    <property type="entry name" value="SGNH_plant_lipase-like"/>
</dbReference>
<accession>A0A0K9Q128</accession>
<evidence type="ECO:0000256" key="3">
    <source>
        <dbReference type="ARBA" id="ARBA00022801"/>
    </source>
</evidence>
<dbReference type="InterPro" id="IPR036514">
    <property type="entry name" value="SGNH_hydro_sf"/>
</dbReference>
<dbReference type="Proteomes" id="UP000036987">
    <property type="component" value="Unassembled WGS sequence"/>
</dbReference>
<gene>
    <name evidence="6" type="ORF">ZOSMA_11G00140</name>
</gene>
<dbReference type="EMBL" id="LFYR01000216">
    <property type="protein sequence ID" value="KMZ74993.1"/>
    <property type="molecule type" value="Genomic_DNA"/>
</dbReference>
<evidence type="ECO:0000256" key="4">
    <source>
        <dbReference type="ARBA" id="ARBA00023180"/>
    </source>
</evidence>
<dbReference type="PANTHER" id="PTHR22835:SF683">
    <property type="entry name" value="OS05G0506800 PROTEIN"/>
    <property type="match status" value="1"/>
</dbReference>
<proteinExistence type="inferred from homology"/>
<keyword evidence="3" id="KW-0378">Hydrolase</keyword>
<name>A0A0K9Q128_ZOSMR</name>
<comment type="caution">
    <text evidence="6">The sequence shown here is derived from an EMBL/GenBank/DDBJ whole genome shotgun (WGS) entry which is preliminary data.</text>
</comment>
<keyword evidence="7" id="KW-1185">Reference proteome</keyword>
<dbReference type="Gene3D" id="3.40.50.1110">
    <property type="entry name" value="SGNH hydrolase"/>
    <property type="match status" value="1"/>
</dbReference>
<dbReference type="AlphaFoldDB" id="A0A0K9Q128"/>
<evidence type="ECO:0000256" key="2">
    <source>
        <dbReference type="ARBA" id="ARBA00022729"/>
    </source>
</evidence>
<protein>
    <submittedName>
        <fullName evidence="6">GDSL esterase/lipase</fullName>
    </submittedName>
</protein>
<dbReference type="GO" id="GO:0016788">
    <property type="term" value="F:hydrolase activity, acting on ester bonds"/>
    <property type="evidence" value="ECO:0007669"/>
    <property type="project" value="InterPro"/>
</dbReference>
<keyword evidence="4" id="KW-0325">Glycoprotein</keyword>